<evidence type="ECO:0000313" key="8">
    <source>
        <dbReference type="Proteomes" id="UP001177003"/>
    </source>
</evidence>
<evidence type="ECO:0000259" key="6">
    <source>
        <dbReference type="PROSITE" id="PS50808"/>
    </source>
</evidence>
<evidence type="ECO:0000256" key="2">
    <source>
        <dbReference type="ARBA" id="ARBA00022771"/>
    </source>
</evidence>
<dbReference type="Proteomes" id="UP001177003">
    <property type="component" value="Chromosome 5"/>
</dbReference>
<organism evidence="7 8">
    <name type="scientific">Lactuca saligna</name>
    <name type="common">Willowleaf lettuce</name>
    <dbReference type="NCBI Taxonomy" id="75948"/>
    <lineage>
        <taxon>Eukaryota</taxon>
        <taxon>Viridiplantae</taxon>
        <taxon>Streptophyta</taxon>
        <taxon>Embryophyta</taxon>
        <taxon>Tracheophyta</taxon>
        <taxon>Spermatophyta</taxon>
        <taxon>Magnoliopsida</taxon>
        <taxon>eudicotyledons</taxon>
        <taxon>Gunneridae</taxon>
        <taxon>Pentapetalae</taxon>
        <taxon>asterids</taxon>
        <taxon>campanulids</taxon>
        <taxon>Asterales</taxon>
        <taxon>Asteraceae</taxon>
        <taxon>Cichorioideae</taxon>
        <taxon>Cichorieae</taxon>
        <taxon>Lactucinae</taxon>
        <taxon>Lactuca</taxon>
    </lineage>
</organism>
<evidence type="ECO:0000256" key="4">
    <source>
        <dbReference type="PROSITE-ProRule" id="PRU00027"/>
    </source>
</evidence>
<accession>A0AA36E6U2</accession>
<reference evidence="7" key="1">
    <citation type="submission" date="2023-04" db="EMBL/GenBank/DDBJ databases">
        <authorList>
            <person name="Vijverberg K."/>
            <person name="Xiong W."/>
            <person name="Schranz E."/>
        </authorList>
    </citation>
    <scope>NUCLEOTIDE SEQUENCE</scope>
</reference>
<protein>
    <recommendedName>
        <fullName evidence="6">BED-type domain-containing protein</fullName>
    </recommendedName>
</protein>
<keyword evidence="1" id="KW-0479">Metal-binding</keyword>
<gene>
    <name evidence="7" type="ORF">LSALG_LOCUS23897</name>
</gene>
<keyword evidence="2 4" id="KW-0863">Zinc-finger</keyword>
<dbReference type="PROSITE" id="PS50808">
    <property type="entry name" value="ZF_BED"/>
    <property type="match status" value="1"/>
</dbReference>
<sequence length="189" mass="21567">MCSSIQSSLEHYTTSNSIIQLDYMQRSKKQTSNFTSYSFSNSLWQQFTSDSMENLTSENENKMTNIVEISEEDVHGVRSLTPPTGDNEKNPNPIKQLKPQKTGVDVKRHKKLKLKVWNDFEVLDTDENGELHCKCKKCGQVYNAETRMGTGNLKRHLRSCKPSRFKDIGQMVLDIGSCYGAKSLLDVMF</sequence>
<dbReference type="InterPro" id="IPR003656">
    <property type="entry name" value="Znf_BED"/>
</dbReference>
<dbReference type="GO" id="GO:0005634">
    <property type="term" value="C:nucleus"/>
    <property type="evidence" value="ECO:0007669"/>
    <property type="project" value="TreeGrafter"/>
</dbReference>
<feature type="domain" description="BED-type" evidence="6">
    <location>
        <begin position="111"/>
        <end position="168"/>
    </location>
</feature>
<keyword evidence="8" id="KW-1185">Reference proteome</keyword>
<dbReference type="PANTHER" id="PTHR34396:SF24">
    <property type="entry name" value="BED-TYPE DOMAIN-CONTAINING PROTEIN"/>
    <property type="match status" value="1"/>
</dbReference>
<dbReference type="AlphaFoldDB" id="A0AA36E6U2"/>
<evidence type="ECO:0000313" key="7">
    <source>
        <dbReference type="EMBL" id="CAI9284367.1"/>
    </source>
</evidence>
<dbReference type="InterPro" id="IPR036236">
    <property type="entry name" value="Znf_C2H2_sf"/>
</dbReference>
<evidence type="ECO:0000256" key="5">
    <source>
        <dbReference type="SAM" id="MobiDB-lite"/>
    </source>
</evidence>
<keyword evidence="3" id="KW-0862">Zinc</keyword>
<dbReference type="PANTHER" id="PTHR34396">
    <property type="entry name" value="OS03G0264950 PROTEIN-RELATED"/>
    <property type="match status" value="1"/>
</dbReference>
<dbReference type="InterPro" id="IPR053031">
    <property type="entry name" value="Cuticle_assoc_protein"/>
</dbReference>
<dbReference type="GO" id="GO:0008270">
    <property type="term" value="F:zinc ion binding"/>
    <property type="evidence" value="ECO:0007669"/>
    <property type="project" value="UniProtKB-KW"/>
</dbReference>
<name>A0AA36E6U2_LACSI</name>
<dbReference type="GO" id="GO:0006357">
    <property type="term" value="P:regulation of transcription by RNA polymerase II"/>
    <property type="evidence" value="ECO:0007669"/>
    <property type="project" value="TreeGrafter"/>
</dbReference>
<dbReference type="EMBL" id="OX465081">
    <property type="protein sequence ID" value="CAI9284367.1"/>
    <property type="molecule type" value="Genomic_DNA"/>
</dbReference>
<dbReference type="SUPFAM" id="SSF57667">
    <property type="entry name" value="beta-beta-alpha zinc fingers"/>
    <property type="match status" value="1"/>
</dbReference>
<feature type="region of interest" description="Disordered" evidence="5">
    <location>
        <begin position="78"/>
        <end position="102"/>
    </location>
</feature>
<dbReference type="SMART" id="SM00614">
    <property type="entry name" value="ZnF_BED"/>
    <property type="match status" value="1"/>
</dbReference>
<evidence type="ECO:0000256" key="1">
    <source>
        <dbReference type="ARBA" id="ARBA00022723"/>
    </source>
</evidence>
<dbReference type="Pfam" id="PF02892">
    <property type="entry name" value="zf-BED"/>
    <property type="match status" value="1"/>
</dbReference>
<dbReference type="GO" id="GO:1990837">
    <property type="term" value="F:sequence-specific double-stranded DNA binding"/>
    <property type="evidence" value="ECO:0007669"/>
    <property type="project" value="TreeGrafter"/>
</dbReference>
<evidence type="ECO:0000256" key="3">
    <source>
        <dbReference type="ARBA" id="ARBA00022833"/>
    </source>
</evidence>
<proteinExistence type="predicted"/>